<name>A0A4Y7SB99_COPMI</name>
<evidence type="ECO:0008006" key="4">
    <source>
        <dbReference type="Google" id="ProtNLM"/>
    </source>
</evidence>
<evidence type="ECO:0000313" key="3">
    <source>
        <dbReference type="Proteomes" id="UP000298030"/>
    </source>
</evidence>
<organism evidence="2 3">
    <name type="scientific">Coprinellus micaceus</name>
    <name type="common">Glistening ink-cap mushroom</name>
    <name type="synonym">Coprinus micaceus</name>
    <dbReference type="NCBI Taxonomy" id="71717"/>
    <lineage>
        <taxon>Eukaryota</taxon>
        <taxon>Fungi</taxon>
        <taxon>Dikarya</taxon>
        <taxon>Basidiomycota</taxon>
        <taxon>Agaricomycotina</taxon>
        <taxon>Agaricomycetes</taxon>
        <taxon>Agaricomycetidae</taxon>
        <taxon>Agaricales</taxon>
        <taxon>Agaricineae</taxon>
        <taxon>Psathyrellaceae</taxon>
        <taxon>Coprinellus</taxon>
    </lineage>
</organism>
<feature type="chain" id="PRO_5021252638" description="Secreted protein" evidence="1">
    <location>
        <begin position="26"/>
        <end position="175"/>
    </location>
</feature>
<keyword evidence="3" id="KW-1185">Reference proteome</keyword>
<gene>
    <name evidence="2" type="ORF">FA13DRAFT_1719304</name>
</gene>
<evidence type="ECO:0000256" key="1">
    <source>
        <dbReference type="SAM" id="SignalP"/>
    </source>
</evidence>
<sequence length="175" mass="18933">MVSPLNGCSALLSLASFGALWGSLATRDRQLPGTTFYALRPCGVKPRLLLTTSAPHNYSHHSRLSKPSDSRAGVGNIRWPEPSVVARHKVASHGGTRELISIAARGPCWVLPECRATSTFAGLAYPVAKQESKDGTPLGETLRSRGAASCTSSYICLDLPPQRIHLFRLCKRRPE</sequence>
<dbReference type="EMBL" id="QPFP01000217">
    <property type="protein sequence ID" value="TEB18894.1"/>
    <property type="molecule type" value="Genomic_DNA"/>
</dbReference>
<accession>A0A4Y7SB99</accession>
<comment type="caution">
    <text evidence="2">The sequence shown here is derived from an EMBL/GenBank/DDBJ whole genome shotgun (WGS) entry which is preliminary data.</text>
</comment>
<dbReference type="AlphaFoldDB" id="A0A4Y7SB99"/>
<protein>
    <recommendedName>
        <fullName evidence="4">Secreted protein</fullName>
    </recommendedName>
</protein>
<feature type="signal peptide" evidence="1">
    <location>
        <begin position="1"/>
        <end position="25"/>
    </location>
</feature>
<proteinExistence type="predicted"/>
<reference evidence="2 3" key="1">
    <citation type="journal article" date="2019" name="Nat. Ecol. Evol.">
        <title>Megaphylogeny resolves global patterns of mushroom evolution.</title>
        <authorList>
            <person name="Varga T."/>
            <person name="Krizsan K."/>
            <person name="Foldi C."/>
            <person name="Dima B."/>
            <person name="Sanchez-Garcia M."/>
            <person name="Sanchez-Ramirez S."/>
            <person name="Szollosi G.J."/>
            <person name="Szarkandi J.G."/>
            <person name="Papp V."/>
            <person name="Albert L."/>
            <person name="Andreopoulos W."/>
            <person name="Angelini C."/>
            <person name="Antonin V."/>
            <person name="Barry K.W."/>
            <person name="Bougher N.L."/>
            <person name="Buchanan P."/>
            <person name="Buyck B."/>
            <person name="Bense V."/>
            <person name="Catcheside P."/>
            <person name="Chovatia M."/>
            <person name="Cooper J."/>
            <person name="Damon W."/>
            <person name="Desjardin D."/>
            <person name="Finy P."/>
            <person name="Geml J."/>
            <person name="Haridas S."/>
            <person name="Hughes K."/>
            <person name="Justo A."/>
            <person name="Karasinski D."/>
            <person name="Kautmanova I."/>
            <person name="Kiss B."/>
            <person name="Kocsube S."/>
            <person name="Kotiranta H."/>
            <person name="LaButti K.M."/>
            <person name="Lechner B.E."/>
            <person name="Liimatainen K."/>
            <person name="Lipzen A."/>
            <person name="Lukacs Z."/>
            <person name="Mihaltcheva S."/>
            <person name="Morgado L.N."/>
            <person name="Niskanen T."/>
            <person name="Noordeloos M.E."/>
            <person name="Ohm R.A."/>
            <person name="Ortiz-Santana B."/>
            <person name="Ovrebo C."/>
            <person name="Racz N."/>
            <person name="Riley R."/>
            <person name="Savchenko A."/>
            <person name="Shiryaev A."/>
            <person name="Soop K."/>
            <person name="Spirin V."/>
            <person name="Szebenyi C."/>
            <person name="Tomsovsky M."/>
            <person name="Tulloss R.E."/>
            <person name="Uehling J."/>
            <person name="Grigoriev I.V."/>
            <person name="Vagvolgyi C."/>
            <person name="Papp T."/>
            <person name="Martin F.M."/>
            <person name="Miettinen O."/>
            <person name="Hibbett D.S."/>
            <person name="Nagy L.G."/>
        </authorList>
    </citation>
    <scope>NUCLEOTIDE SEQUENCE [LARGE SCALE GENOMIC DNA]</scope>
    <source>
        <strain evidence="2 3">FP101781</strain>
    </source>
</reference>
<evidence type="ECO:0000313" key="2">
    <source>
        <dbReference type="EMBL" id="TEB18894.1"/>
    </source>
</evidence>
<keyword evidence="1" id="KW-0732">Signal</keyword>
<dbReference type="Proteomes" id="UP000298030">
    <property type="component" value="Unassembled WGS sequence"/>
</dbReference>